<evidence type="ECO:0000256" key="9">
    <source>
        <dbReference type="ARBA" id="ARBA00023180"/>
    </source>
</evidence>
<evidence type="ECO:0000256" key="6">
    <source>
        <dbReference type="ARBA" id="ARBA00022921"/>
    </source>
</evidence>
<keyword evidence="4" id="KW-0946">Virion</keyword>
<dbReference type="Proteomes" id="UP000202544">
    <property type="component" value="Segment"/>
</dbReference>
<evidence type="ECO:0000313" key="11">
    <source>
        <dbReference type="EMBL" id="ACZ63502.1"/>
    </source>
</evidence>
<comment type="subcellular location">
    <subcellularLocation>
        <location evidence="1">Virion membrane</location>
    </subcellularLocation>
</comment>
<accession>D2J4I3</accession>
<sequence length="354" mass="39040">MASLFSGLRRTNKVYPNVNSFAIDHSTFIRNKSPPGFNLNNPSTLTGPNGQVIPGYTINNRFVSNADVNSVLRNNDVLGMRDIFPNVTNNQMNGLTNLRRADNIPDSSLNSLQTKKNNVKKSFPETTVRDRDGVEYVLKKNPRLSTYLKSAGYVTLVGAGVYLIINVADLVGSIVDAINRTGGSWYYRGHNGADNFDNITACVLRYRSCGMKFEDIEESLCVLDPHDPNNVDPLMSIEEARVFCNGYSYVREKSVCRGSDTKADPTSLQYLDISNLATNQTIQCVEPYDFGDLIGDLGLDWLLGDDSVFAASSNSIGSFSNNFFTILLLIGGVILLVFIGFIVYKVVTTKRSTT</sequence>
<name>D2J4I3_9BBAC</name>
<dbReference type="OrthoDB" id="8860at10239"/>
<evidence type="ECO:0000313" key="12">
    <source>
        <dbReference type="Proteomes" id="UP000202544"/>
    </source>
</evidence>
<evidence type="ECO:0000256" key="8">
    <source>
        <dbReference type="ARBA" id="ARBA00023136"/>
    </source>
</evidence>
<keyword evidence="3 10" id="KW-0812">Transmembrane</keyword>
<protein>
    <submittedName>
        <fullName evidence="11">ODV-e56</fullName>
    </submittedName>
</protein>
<keyword evidence="6" id="KW-0426">Late protein</keyword>
<feature type="transmembrane region" description="Helical" evidence="10">
    <location>
        <begin position="323"/>
        <end position="344"/>
    </location>
</feature>
<evidence type="ECO:0000256" key="3">
    <source>
        <dbReference type="ARBA" id="ARBA00022692"/>
    </source>
</evidence>
<evidence type="ECO:0000256" key="10">
    <source>
        <dbReference type="SAM" id="Phobius"/>
    </source>
</evidence>
<keyword evidence="9" id="KW-0325">Glycoprotein</keyword>
<keyword evidence="12" id="KW-1185">Reference proteome</keyword>
<dbReference type="InterPro" id="IPR006733">
    <property type="entry name" value="Baculo_ODV-E56"/>
</dbReference>
<reference evidence="11 12" key="1">
    <citation type="journal article" date="2011" name="J. Proteome Res.">
        <title>ODV-associated proteins of the Pieris rapae granulovirus.</title>
        <authorList>
            <person name="Wang X.F."/>
            <person name="Zhang B.Q."/>
            <person name="Xu H.J."/>
            <person name="Cui Y.J."/>
            <person name="Xu Y.P."/>
            <person name="Zhang M.J."/>
            <person name="Han Y.S."/>
            <person name="Lee Y.S."/>
            <person name="Bao Y.Y."/>
            <person name="Zhang C.X."/>
        </authorList>
    </citation>
    <scope>NUCLEOTIDE SEQUENCE [LARGE SCALE GENOMIC DNA]</scope>
    <source>
        <strain evidence="11">Wuhan</strain>
    </source>
</reference>
<reference evidence="11 12" key="2">
    <citation type="journal article" date="2012" name="J. Virol.">
        <title>The Genome of Pieris rapae Granulovirus.</title>
        <authorList>
            <person name="Zhang B.Q."/>
            <person name="Cheng R.L."/>
            <person name="Wang X.F."/>
            <person name="Zhang C.X."/>
        </authorList>
    </citation>
    <scope>NUCLEOTIDE SEQUENCE [LARGE SCALE GENOMIC DNA]</scope>
    <source>
        <strain evidence="11">Wuhan</strain>
    </source>
</reference>
<comment type="similarity">
    <text evidence="2">Belongs to the baculoviridae E56 family.</text>
</comment>
<dbReference type="EMBL" id="GQ884143">
    <property type="protein sequence ID" value="ACZ63502.1"/>
    <property type="molecule type" value="Genomic_DNA"/>
</dbReference>
<dbReference type="GeneID" id="11107143"/>
<dbReference type="GO" id="GO:0019031">
    <property type="term" value="C:viral envelope"/>
    <property type="evidence" value="ECO:0007669"/>
    <property type="project" value="UniProtKB-KW"/>
</dbReference>
<organism evidence="11 12">
    <name type="scientific">Pieris rapae granulovirus Wuhan</name>
    <dbReference type="NCBI Taxonomy" id="2848030"/>
    <lineage>
        <taxon>Viruses</taxon>
        <taxon>Viruses incertae sedis</taxon>
        <taxon>Naldaviricetes</taxon>
        <taxon>Lefavirales</taxon>
        <taxon>Baculoviridae</taxon>
        <taxon>Betabaculovirus</taxon>
        <taxon>Betabaculovirus arrapae</taxon>
    </lineage>
</organism>
<evidence type="ECO:0000256" key="5">
    <source>
        <dbReference type="ARBA" id="ARBA00022879"/>
    </source>
</evidence>
<keyword evidence="8 10" id="KW-0472">Membrane</keyword>
<dbReference type="GO" id="GO:0055036">
    <property type="term" value="C:virion membrane"/>
    <property type="evidence" value="ECO:0007669"/>
    <property type="project" value="UniProtKB-SubCell"/>
</dbReference>
<proteinExistence type="inferred from homology"/>
<keyword evidence="7 10" id="KW-1133">Transmembrane helix</keyword>
<evidence type="ECO:0000256" key="2">
    <source>
        <dbReference type="ARBA" id="ARBA00008534"/>
    </source>
</evidence>
<dbReference type="Pfam" id="PF04639">
    <property type="entry name" value="Baculo_E56"/>
    <property type="match status" value="1"/>
</dbReference>
<evidence type="ECO:0000256" key="1">
    <source>
        <dbReference type="ARBA" id="ARBA00004182"/>
    </source>
</evidence>
<evidence type="ECO:0000256" key="4">
    <source>
        <dbReference type="ARBA" id="ARBA00022844"/>
    </source>
</evidence>
<keyword evidence="5" id="KW-0261">Viral envelope protein</keyword>
<dbReference type="RefSeq" id="YP_003429340.1">
    <property type="nucleotide sequence ID" value="NC_013797.1"/>
</dbReference>
<dbReference type="KEGG" id="vg:11107143"/>
<evidence type="ECO:0000256" key="7">
    <source>
        <dbReference type="ARBA" id="ARBA00022989"/>
    </source>
</evidence>